<proteinExistence type="predicted"/>
<reference evidence="1" key="2">
    <citation type="journal article" date="2015" name="Data Brief">
        <title>Shoot transcriptome of the giant reed, Arundo donax.</title>
        <authorList>
            <person name="Barrero R.A."/>
            <person name="Guerrero F.D."/>
            <person name="Moolhuijzen P."/>
            <person name="Goolsby J.A."/>
            <person name="Tidwell J."/>
            <person name="Bellgard S.E."/>
            <person name="Bellgard M.I."/>
        </authorList>
    </citation>
    <scope>NUCLEOTIDE SEQUENCE</scope>
    <source>
        <tissue evidence="1">Shoot tissue taken approximately 20 cm above the soil surface</tissue>
    </source>
</reference>
<reference evidence="1" key="1">
    <citation type="submission" date="2014-09" db="EMBL/GenBank/DDBJ databases">
        <authorList>
            <person name="Magalhaes I.L.F."/>
            <person name="Oliveira U."/>
            <person name="Santos F.R."/>
            <person name="Vidigal T.H.D.A."/>
            <person name="Brescovit A.D."/>
            <person name="Santos A.J."/>
        </authorList>
    </citation>
    <scope>NUCLEOTIDE SEQUENCE</scope>
    <source>
        <tissue evidence="1">Shoot tissue taken approximately 20 cm above the soil surface</tissue>
    </source>
</reference>
<name>A0A0A9ETX4_ARUDO</name>
<sequence>MTSKEYMREVTAIDPRWLVELAPRFYRSVDPTKMSKRKRQERIEPLYDRHSEPNSWRLSKRRW</sequence>
<protein>
    <submittedName>
        <fullName evidence="1">Uncharacterized protein</fullName>
    </submittedName>
</protein>
<accession>A0A0A9ETX4</accession>
<dbReference type="AlphaFoldDB" id="A0A0A9ETX4"/>
<evidence type="ECO:0000313" key="1">
    <source>
        <dbReference type="EMBL" id="JAE04165.1"/>
    </source>
</evidence>
<dbReference type="EMBL" id="GBRH01193731">
    <property type="protein sequence ID" value="JAE04165.1"/>
    <property type="molecule type" value="Transcribed_RNA"/>
</dbReference>
<organism evidence="1">
    <name type="scientific">Arundo donax</name>
    <name type="common">Giant reed</name>
    <name type="synonym">Donax arundinaceus</name>
    <dbReference type="NCBI Taxonomy" id="35708"/>
    <lineage>
        <taxon>Eukaryota</taxon>
        <taxon>Viridiplantae</taxon>
        <taxon>Streptophyta</taxon>
        <taxon>Embryophyta</taxon>
        <taxon>Tracheophyta</taxon>
        <taxon>Spermatophyta</taxon>
        <taxon>Magnoliopsida</taxon>
        <taxon>Liliopsida</taxon>
        <taxon>Poales</taxon>
        <taxon>Poaceae</taxon>
        <taxon>PACMAD clade</taxon>
        <taxon>Arundinoideae</taxon>
        <taxon>Arundineae</taxon>
        <taxon>Arundo</taxon>
    </lineage>
</organism>